<keyword evidence="4" id="KW-1185">Reference proteome</keyword>
<dbReference type="OrthoDB" id="10025005at2759"/>
<comment type="caution">
    <text evidence="3">The sequence shown here is derived from an EMBL/GenBank/DDBJ whole genome shotgun (WGS) entry which is preliminary data.</text>
</comment>
<dbReference type="InterPro" id="IPR000210">
    <property type="entry name" value="BTB/POZ_dom"/>
</dbReference>
<dbReference type="PANTHER" id="PTHR14499:SF136">
    <property type="entry name" value="GH08630P"/>
    <property type="match status" value="1"/>
</dbReference>
<sequence>MEKIGITQENLEKEKIDFEEIILDVGGTKYKTKRSTLTKYPNTLLGKIFLNPSNCTEEYFLDRNGRAFHYIMEFYRTDKPLWPDESDGVTCEEVEREFEYFQILSEKGATDISNQIVFDFEKKILYPMLFFLICLCFLCITFFCLFIYALLHNRN</sequence>
<dbReference type="EMBL" id="PQFF01000277">
    <property type="protein sequence ID" value="RHZ67060.1"/>
    <property type="molecule type" value="Genomic_DNA"/>
</dbReference>
<keyword evidence="1" id="KW-0472">Membrane</keyword>
<dbReference type="InterPro" id="IPR011333">
    <property type="entry name" value="SKP1/BTB/POZ_sf"/>
</dbReference>
<feature type="domain" description="BTB" evidence="2">
    <location>
        <begin position="19"/>
        <end position="116"/>
    </location>
</feature>
<proteinExistence type="predicted"/>
<evidence type="ECO:0000259" key="2">
    <source>
        <dbReference type="SMART" id="SM00225"/>
    </source>
</evidence>
<dbReference type="PANTHER" id="PTHR14499">
    <property type="entry name" value="POTASSIUM CHANNEL TETRAMERIZATION DOMAIN-CONTAINING"/>
    <property type="match status" value="1"/>
</dbReference>
<protein>
    <recommendedName>
        <fullName evidence="2">BTB domain-containing protein</fullName>
    </recommendedName>
</protein>
<accession>A0A397I2J2</accession>
<dbReference type="STRING" id="1348612.A0A397I2J2"/>
<evidence type="ECO:0000313" key="3">
    <source>
        <dbReference type="EMBL" id="RHZ67060.1"/>
    </source>
</evidence>
<evidence type="ECO:0000256" key="1">
    <source>
        <dbReference type="SAM" id="Phobius"/>
    </source>
</evidence>
<keyword evidence="1" id="KW-0812">Transmembrane</keyword>
<keyword evidence="1" id="KW-1133">Transmembrane helix</keyword>
<dbReference type="Proteomes" id="UP000266861">
    <property type="component" value="Unassembled WGS sequence"/>
</dbReference>
<feature type="transmembrane region" description="Helical" evidence="1">
    <location>
        <begin position="124"/>
        <end position="151"/>
    </location>
</feature>
<gene>
    <name evidence="3" type="ORF">Glove_303g143</name>
</gene>
<dbReference type="Gene3D" id="3.30.710.10">
    <property type="entry name" value="Potassium Channel Kv1.1, Chain A"/>
    <property type="match status" value="1"/>
</dbReference>
<reference evidence="3 4" key="1">
    <citation type="submission" date="2018-08" db="EMBL/GenBank/DDBJ databases">
        <title>Genome and evolution of the arbuscular mycorrhizal fungus Diversispora epigaea (formerly Glomus versiforme) and its bacterial endosymbionts.</title>
        <authorList>
            <person name="Sun X."/>
            <person name="Fei Z."/>
            <person name="Harrison M."/>
        </authorList>
    </citation>
    <scope>NUCLEOTIDE SEQUENCE [LARGE SCALE GENOMIC DNA]</scope>
    <source>
        <strain evidence="3 4">IT104</strain>
    </source>
</reference>
<dbReference type="AlphaFoldDB" id="A0A397I2J2"/>
<dbReference type="SUPFAM" id="SSF54695">
    <property type="entry name" value="POZ domain"/>
    <property type="match status" value="1"/>
</dbReference>
<name>A0A397I2J2_9GLOM</name>
<dbReference type="Pfam" id="PF02214">
    <property type="entry name" value="BTB_2"/>
    <property type="match status" value="1"/>
</dbReference>
<evidence type="ECO:0000313" key="4">
    <source>
        <dbReference type="Proteomes" id="UP000266861"/>
    </source>
</evidence>
<dbReference type="InterPro" id="IPR003131">
    <property type="entry name" value="T1-type_BTB"/>
</dbReference>
<organism evidence="3 4">
    <name type="scientific">Diversispora epigaea</name>
    <dbReference type="NCBI Taxonomy" id="1348612"/>
    <lineage>
        <taxon>Eukaryota</taxon>
        <taxon>Fungi</taxon>
        <taxon>Fungi incertae sedis</taxon>
        <taxon>Mucoromycota</taxon>
        <taxon>Glomeromycotina</taxon>
        <taxon>Glomeromycetes</taxon>
        <taxon>Diversisporales</taxon>
        <taxon>Diversisporaceae</taxon>
        <taxon>Diversispora</taxon>
    </lineage>
</organism>
<dbReference type="GO" id="GO:0051260">
    <property type="term" value="P:protein homooligomerization"/>
    <property type="evidence" value="ECO:0007669"/>
    <property type="project" value="InterPro"/>
</dbReference>
<dbReference type="SMART" id="SM00225">
    <property type="entry name" value="BTB"/>
    <property type="match status" value="1"/>
</dbReference>